<dbReference type="Proteomes" id="UP000321197">
    <property type="component" value="Unassembled WGS sequence"/>
</dbReference>
<dbReference type="InterPro" id="IPR011008">
    <property type="entry name" value="Dimeric_a/b-barrel"/>
</dbReference>
<feature type="domain" description="Transcription regulator AsnC/Lrp ligand binding" evidence="1">
    <location>
        <begin position="65"/>
        <end position="121"/>
    </location>
</feature>
<accession>A0A511R3K1</accession>
<dbReference type="EMBL" id="BJXL01000081">
    <property type="protein sequence ID" value="GEM84164.1"/>
    <property type="molecule type" value="Genomic_DNA"/>
</dbReference>
<protein>
    <recommendedName>
        <fullName evidence="1">Transcription regulator AsnC/Lrp ligand binding domain-containing protein</fullName>
    </recommendedName>
</protein>
<dbReference type="SUPFAM" id="SSF54909">
    <property type="entry name" value="Dimeric alpha+beta barrel"/>
    <property type="match status" value="1"/>
</dbReference>
<comment type="caution">
    <text evidence="2">The sequence shown here is derived from an EMBL/GenBank/DDBJ whole genome shotgun (WGS) entry which is preliminary data.</text>
</comment>
<proteinExistence type="predicted"/>
<dbReference type="OrthoDB" id="27216at2"/>
<dbReference type="RefSeq" id="WP_119340559.1">
    <property type="nucleotide sequence ID" value="NZ_BJXL01000081.1"/>
</dbReference>
<evidence type="ECO:0000313" key="3">
    <source>
        <dbReference type="Proteomes" id="UP000321197"/>
    </source>
</evidence>
<gene>
    <name evidence="2" type="ORF">MHY01S_23300</name>
</gene>
<evidence type="ECO:0000313" key="2">
    <source>
        <dbReference type="EMBL" id="GEM84164.1"/>
    </source>
</evidence>
<dbReference type="AlphaFoldDB" id="A0A511R3K1"/>
<sequence>MFSTLFLEVEARYRHQRLIEETVGIGPTIAKAVQEARMMQLAQQAQASVVENIRRVSAYVFVSCAQPKRLAHALSRLPGVVKADALLGASEAVLVVEQHNFEALQSLLTEVQSTPGVKKISVKLAA</sequence>
<reference evidence="2 3" key="1">
    <citation type="submission" date="2019-07" db="EMBL/GenBank/DDBJ databases">
        <title>Whole genome shotgun sequence of Meiothermus hypogaeus NBRC 106114.</title>
        <authorList>
            <person name="Hosoyama A."/>
            <person name="Uohara A."/>
            <person name="Ohji S."/>
            <person name="Ichikawa N."/>
        </authorList>
    </citation>
    <scope>NUCLEOTIDE SEQUENCE [LARGE SCALE GENOMIC DNA]</scope>
    <source>
        <strain evidence="2 3">NBRC 106114</strain>
    </source>
</reference>
<dbReference type="InterPro" id="IPR019887">
    <property type="entry name" value="Tscrpt_reg_AsnC/Lrp_C"/>
</dbReference>
<dbReference type="Pfam" id="PF01037">
    <property type="entry name" value="AsnC_trans_reg"/>
    <property type="match status" value="1"/>
</dbReference>
<evidence type="ECO:0000259" key="1">
    <source>
        <dbReference type="Pfam" id="PF01037"/>
    </source>
</evidence>
<organism evidence="2 3">
    <name type="scientific">Meiothermus hypogaeus NBRC 106114</name>
    <dbReference type="NCBI Taxonomy" id="1227553"/>
    <lineage>
        <taxon>Bacteria</taxon>
        <taxon>Thermotogati</taxon>
        <taxon>Deinococcota</taxon>
        <taxon>Deinococci</taxon>
        <taxon>Thermales</taxon>
        <taxon>Thermaceae</taxon>
        <taxon>Meiothermus</taxon>
    </lineage>
</organism>
<dbReference type="Gene3D" id="3.30.70.920">
    <property type="match status" value="1"/>
</dbReference>
<name>A0A511R3K1_9DEIN</name>